<dbReference type="RefSeq" id="WP_138326108.1">
    <property type="nucleotide sequence ID" value="NZ_VCDI01000003.1"/>
</dbReference>
<evidence type="ECO:0000256" key="1">
    <source>
        <dbReference type="ARBA" id="ARBA00004141"/>
    </source>
</evidence>
<feature type="transmembrane region" description="Helical" evidence="6">
    <location>
        <begin position="90"/>
        <end position="112"/>
    </location>
</feature>
<evidence type="ECO:0000313" key="8">
    <source>
        <dbReference type="Proteomes" id="UP000305654"/>
    </source>
</evidence>
<feature type="transmembrane region" description="Helical" evidence="6">
    <location>
        <begin position="337"/>
        <end position="362"/>
    </location>
</feature>
<keyword evidence="8" id="KW-1185">Reference proteome</keyword>
<dbReference type="Pfam" id="PF03169">
    <property type="entry name" value="OPT"/>
    <property type="match status" value="1"/>
</dbReference>
<evidence type="ECO:0000256" key="6">
    <source>
        <dbReference type="SAM" id="Phobius"/>
    </source>
</evidence>
<feature type="transmembrane region" description="Helical" evidence="6">
    <location>
        <begin position="277"/>
        <end position="298"/>
    </location>
</feature>
<keyword evidence="3 6" id="KW-0812">Transmembrane</keyword>
<reference evidence="7 8" key="1">
    <citation type="submission" date="2019-05" db="EMBL/GenBank/DDBJ databases">
        <authorList>
            <person name="Pankratov T."/>
            <person name="Grouzdev D."/>
        </authorList>
    </citation>
    <scope>NUCLEOTIDE SEQUENCE [LARGE SCALE GENOMIC DNA]</scope>
    <source>
        <strain evidence="7 8">KEBCLARHB70R</strain>
    </source>
</reference>
<name>A0A5R9J801_9PROT</name>
<organism evidence="7 8">
    <name type="scientific">Lichenicoccus roseus</name>
    <dbReference type="NCBI Taxonomy" id="2683649"/>
    <lineage>
        <taxon>Bacteria</taxon>
        <taxon>Pseudomonadati</taxon>
        <taxon>Pseudomonadota</taxon>
        <taxon>Alphaproteobacteria</taxon>
        <taxon>Acetobacterales</taxon>
        <taxon>Acetobacteraceae</taxon>
        <taxon>Lichenicoccus</taxon>
    </lineage>
</organism>
<feature type="transmembrane region" description="Helical" evidence="6">
    <location>
        <begin position="238"/>
        <end position="256"/>
    </location>
</feature>
<evidence type="ECO:0000313" key="7">
    <source>
        <dbReference type="EMBL" id="TLU72647.1"/>
    </source>
</evidence>
<comment type="subcellular location">
    <subcellularLocation>
        <location evidence="1">Membrane</location>
        <topology evidence="1">Multi-pass membrane protein</topology>
    </subcellularLocation>
</comment>
<feature type="transmembrane region" description="Helical" evidence="6">
    <location>
        <begin position="403"/>
        <end position="421"/>
    </location>
</feature>
<evidence type="ECO:0000256" key="2">
    <source>
        <dbReference type="ARBA" id="ARBA00022448"/>
    </source>
</evidence>
<feature type="transmembrane region" description="Helical" evidence="6">
    <location>
        <begin position="193"/>
        <end position="218"/>
    </location>
</feature>
<dbReference type="Proteomes" id="UP000305654">
    <property type="component" value="Unassembled WGS sequence"/>
</dbReference>
<feature type="transmembrane region" description="Helical" evidence="6">
    <location>
        <begin position="58"/>
        <end position="78"/>
    </location>
</feature>
<evidence type="ECO:0000256" key="5">
    <source>
        <dbReference type="ARBA" id="ARBA00023136"/>
    </source>
</evidence>
<keyword evidence="2" id="KW-0813">Transport</keyword>
<dbReference type="AlphaFoldDB" id="A0A5R9J801"/>
<dbReference type="InterPro" id="IPR004813">
    <property type="entry name" value="OPT"/>
</dbReference>
<feature type="transmembrane region" description="Helical" evidence="6">
    <location>
        <begin position="118"/>
        <end position="140"/>
    </location>
</feature>
<dbReference type="EMBL" id="VCDI01000003">
    <property type="protein sequence ID" value="TLU72647.1"/>
    <property type="molecule type" value="Genomic_DNA"/>
</dbReference>
<gene>
    <name evidence="7" type="ORF">FE263_11450</name>
</gene>
<feature type="transmembrane region" description="Helical" evidence="6">
    <location>
        <begin position="304"/>
        <end position="325"/>
    </location>
</feature>
<evidence type="ECO:0000256" key="3">
    <source>
        <dbReference type="ARBA" id="ARBA00022692"/>
    </source>
</evidence>
<evidence type="ECO:0000256" key="4">
    <source>
        <dbReference type="ARBA" id="ARBA00022989"/>
    </source>
</evidence>
<comment type="caution">
    <text evidence="7">The sequence shown here is derived from an EMBL/GenBank/DDBJ whole genome shotgun (WGS) entry which is preliminary data.</text>
</comment>
<keyword evidence="4 6" id="KW-1133">Transmembrane helix</keyword>
<protein>
    <submittedName>
        <fullName evidence="7">OPT family oligopeptide transporter</fullName>
    </submittedName>
</protein>
<dbReference type="GO" id="GO:0016020">
    <property type="term" value="C:membrane"/>
    <property type="evidence" value="ECO:0007669"/>
    <property type="project" value="UniProtKB-SubCell"/>
</dbReference>
<sequence>MDGISRRRDGEAAHVAGEAHPRFFSIGNLLLITPLCVLGSVIGMQVLIRLGVTTNTALIGALAGMALGRIGLPGFRFYRNIHVQNLAQSAISASTFGAANSLLLPIGVPFALGRGDLVLPMFVGAACAMLLDATLLYWMFGSRVFPAEGAWPPGVAAAGAIQAGDEGGRKARVLGIGLGLGIAGSLAGIPMSAFGVAFIANAWALLMFGIGLLLRGYFHLIGPLLHLPDIGKTHVPQGLMLGAGLMALLQVLWTLFAGRHEKDAAEDGRAEAPLQRALGIGACGYVLIAMLIAGLGGLASSMSLWALLGFVVYAAFAALLHELIIGLAAMHSGWFPAFAVAVVTLAVGVLIGFPAPALALLVGFSASTGPAFADMGCDLKAGFLLRGEGRDAAFELDGRRQQYFAAMYAFIIAGIVVLLSYHHYFAHNQVAPVDHVFVAAIRAGRSGDIARELALWAIPGALLQAIGGSRRQMGVMFATGMLLVSPLAGWAVLAGLLCRAAWMRWKGEAGRGDMQIFAAGSIAGDALFSFGRSVLKL</sequence>
<feature type="transmembrane region" description="Helical" evidence="6">
    <location>
        <begin position="29"/>
        <end position="52"/>
    </location>
</feature>
<feature type="transmembrane region" description="Helical" evidence="6">
    <location>
        <begin position="475"/>
        <end position="502"/>
    </location>
</feature>
<proteinExistence type="predicted"/>
<accession>A0A5R9J801</accession>
<keyword evidence="5 6" id="KW-0472">Membrane</keyword>
<dbReference type="GO" id="GO:0035673">
    <property type="term" value="F:oligopeptide transmembrane transporter activity"/>
    <property type="evidence" value="ECO:0007669"/>
    <property type="project" value="InterPro"/>
</dbReference>
<dbReference type="OrthoDB" id="3652263at2"/>